<dbReference type="Ensembl" id="ENSCINT00000002039.3">
    <property type="protein sequence ID" value="ENSCINP00000002039.3"/>
    <property type="gene ID" value="ENSCING00000001085.3"/>
</dbReference>
<dbReference type="SUPFAM" id="SSF54495">
    <property type="entry name" value="UBC-like"/>
    <property type="match status" value="1"/>
</dbReference>
<dbReference type="InterPro" id="IPR000608">
    <property type="entry name" value="UBC"/>
</dbReference>
<reference evidence="3" key="2">
    <citation type="submission" date="2025-08" db="UniProtKB">
        <authorList>
            <consortium name="Ensembl"/>
        </authorList>
    </citation>
    <scope>IDENTIFICATION</scope>
</reference>
<proteinExistence type="predicted"/>
<dbReference type="FunFam" id="3.10.110.10:FF:000026">
    <property type="entry name" value="Ubiquitin-conjugating enzyme E2 variant"/>
    <property type="match status" value="1"/>
</dbReference>
<dbReference type="CDD" id="cd23807">
    <property type="entry name" value="UEV_UBE2V"/>
    <property type="match status" value="1"/>
</dbReference>
<dbReference type="FunCoup" id="F7B012">
    <property type="interactions" value="1160"/>
</dbReference>
<dbReference type="STRING" id="7719.ENSCINP00000002039"/>
<evidence type="ECO:0000313" key="3">
    <source>
        <dbReference type="Ensembl" id="ENSCINP00000002039.3"/>
    </source>
</evidence>
<dbReference type="Gene3D" id="3.10.110.10">
    <property type="entry name" value="Ubiquitin Conjugating Enzyme"/>
    <property type="match status" value="1"/>
</dbReference>
<dbReference type="SMART" id="SM00212">
    <property type="entry name" value="UBCc"/>
    <property type="match status" value="1"/>
</dbReference>
<feature type="domain" description="UBC core" evidence="2">
    <location>
        <begin position="1"/>
        <end position="130"/>
    </location>
</feature>
<accession>F7B012</accession>
<dbReference type="Pfam" id="PF00179">
    <property type="entry name" value="UQ_con"/>
    <property type="match status" value="1"/>
</dbReference>
<keyword evidence="1" id="KW-0833">Ubl conjugation pathway</keyword>
<evidence type="ECO:0000313" key="4">
    <source>
        <dbReference type="Proteomes" id="UP000008144"/>
    </source>
</evidence>
<dbReference type="Proteomes" id="UP000008144">
    <property type="component" value="Unassembled WGS sequence"/>
</dbReference>
<dbReference type="GO" id="GO:0031371">
    <property type="term" value="C:ubiquitin conjugating enzyme complex"/>
    <property type="evidence" value="ECO:0000318"/>
    <property type="project" value="GO_Central"/>
</dbReference>
<sequence length="130" mass="14752">PRNFVLLEELDEGIQGGGGGKVSWGLENQCDSSLTYWRGTIIGPAKTKFENRIYTLRVTCGEDYPKKPPSIRFLTRINLTQVSSAGELDKSFLVNWKKEKRIKHVLTEIRNFMCEKNNAKLSQPPEGSSY</sequence>
<dbReference type="OMA" id="GPESCSY"/>
<reference evidence="3" key="3">
    <citation type="submission" date="2025-09" db="UniProtKB">
        <authorList>
            <consortium name="Ensembl"/>
        </authorList>
    </citation>
    <scope>IDENTIFICATION</scope>
</reference>
<name>F7B012_CIOIN</name>
<protein>
    <recommendedName>
        <fullName evidence="2">UBC core domain-containing protein</fullName>
    </recommendedName>
</protein>
<dbReference type="HOGENOM" id="CLU_063065_4_0_1"/>
<evidence type="ECO:0000259" key="2">
    <source>
        <dbReference type="PROSITE" id="PS50127"/>
    </source>
</evidence>
<reference evidence="4" key="1">
    <citation type="journal article" date="2002" name="Science">
        <title>The draft genome of Ciona intestinalis: insights into chordate and vertebrate origins.</title>
        <authorList>
            <person name="Dehal P."/>
            <person name="Satou Y."/>
            <person name="Campbell R.K."/>
            <person name="Chapman J."/>
            <person name="Degnan B."/>
            <person name="De Tomaso A."/>
            <person name="Davidson B."/>
            <person name="Di Gregorio A."/>
            <person name="Gelpke M."/>
            <person name="Goodstein D.M."/>
            <person name="Harafuji N."/>
            <person name="Hastings K.E."/>
            <person name="Ho I."/>
            <person name="Hotta K."/>
            <person name="Huang W."/>
            <person name="Kawashima T."/>
            <person name="Lemaire P."/>
            <person name="Martinez D."/>
            <person name="Meinertzhagen I.A."/>
            <person name="Necula S."/>
            <person name="Nonaka M."/>
            <person name="Putnam N."/>
            <person name="Rash S."/>
            <person name="Saiga H."/>
            <person name="Satake M."/>
            <person name="Terry A."/>
            <person name="Yamada L."/>
            <person name="Wang H.G."/>
            <person name="Awazu S."/>
            <person name="Azumi K."/>
            <person name="Boore J."/>
            <person name="Branno M."/>
            <person name="Chin-Bow S."/>
            <person name="DeSantis R."/>
            <person name="Doyle S."/>
            <person name="Francino P."/>
            <person name="Keys D.N."/>
            <person name="Haga S."/>
            <person name="Hayashi H."/>
            <person name="Hino K."/>
            <person name="Imai K.S."/>
            <person name="Inaba K."/>
            <person name="Kano S."/>
            <person name="Kobayashi K."/>
            <person name="Kobayashi M."/>
            <person name="Lee B.I."/>
            <person name="Makabe K.W."/>
            <person name="Manohar C."/>
            <person name="Matassi G."/>
            <person name="Medina M."/>
            <person name="Mochizuki Y."/>
            <person name="Mount S."/>
            <person name="Morishita T."/>
            <person name="Miura S."/>
            <person name="Nakayama A."/>
            <person name="Nishizaka S."/>
            <person name="Nomoto H."/>
            <person name="Ohta F."/>
            <person name="Oishi K."/>
            <person name="Rigoutsos I."/>
            <person name="Sano M."/>
            <person name="Sasaki A."/>
            <person name="Sasakura Y."/>
            <person name="Shoguchi E."/>
            <person name="Shin-i T."/>
            <person name="Spagnuolo A."/>
            <person name="Stainier D."/>
            <person name="Suzuki M.M."/>
            <person name="Tassy O."/>
            <person name="Takatori N."/>
            <person name="Tokuoka M."/>
            <person name="Yagi K."/>
            <person name="Yoshizaki F."/>
            <person name="Wada S."/>
            <person name="Zhang C."/>
            <person name="Hyatt P.D."/>
            <person name="Larimer F."/>
            <person name="Detter C."/>
            <person name="Doggett N."/>
            <person name="Glavina T."/>
            <person name="Hawkins T."/>
            <person name="Richardson P."/>
            <person name="Lucas S."/>
            <person name="Kohara Y."/>
            <person name="Levine M."/>
            <person name="Satoh N."/>
            <person name="Rokhsar D.S."/>
        </authorList>
    </citation>
    <scope>NUCLEOTIDE SEQUENCE [LARGE SCALE GENOMIC DNA]</scope>
</reference>
<dbReference type="GO" id="GO:0006301">
    <property type="term" value="P:DNA damage tolerance"/>
    <property type="evidence" value="ECO:0000318"/>
    <property type="project" value="GO_Central"/>
</dbReference>
<evidence type="ECO:0000256" key="1">
    <source>
        <dbReference type="ARBA" id="ARBA00022786"/>
    </source>
</evidence>
<dbReference type="AlphaFoldDB" id="F7B012"/>
<dbReference type="GO" id="GO:0070534">
    <property type="term" value="P:protein K63-linked ubiquitination"/>
    <property type="evidence" value="ECO:0000318"/>
    <property type="project" value="GO_Central"/>
</dbReference>
<keyword evidence="4" id="KW-1185">Reference proteome</keyword>
<dbReference type="PROSITE" id="PS50127">
    <property type="entry name" value="UBC_2"/>
    <property type="match status" value="1"/>
</dbReference>
<organism evidence="3 4">
    <name type="scientific">Ciona intestinalis</name>
    <name type="common">Transparent sea squirt</name>
    <name type="synonym">Ascidia intestinalis</name>
    <dbReference type="NCBI Taxonomy" id="7719"/>
    <lineage>
        <taxon>Eukaryota</taxon>
        <taxon>Metazoa</taxon>
        <taxon>Chordata</taxon>
        <taxon>Tunicata</taxon>
        <taxon>Ascidiacea</taxon>
        <taxon>Phlebobranchia</taxon>
        <taxon>Cionidae</taxon>
        <taxon>Ciona</taxon>
    </lineage>
</organism>
<dbReference type="GO" id="GO:0005634">
    <property type="term" value="C:nucleus"/>
    <property type="evidence" value="ECO:0000318"/>
    <property type="project" value="GO_Central"/>
</dbReference>
<dbReference type="InterPro" id="IPR016135">
    <property type="entry name" value="UBQ-conjugating_enzyme/RWD"/>
</dbReference>
<dbReference type="InParanoid" id="F7B012"/>
<dbReference type="GeneTree" id="ENSGT00740000115534"/>
<dbReference type="PANTHER" id="PTHR24068">
    <property type="entry name" value="UBIQUITIN-CONJUGATING ENZYME E2"/>
    <property type="match status" value="1"/>
</dbReference>